<dbReference type="Pfam" id="PF00583">
    <property type="entry name" value="Acetyltransf_1"/>
    <property type="match status" value="1"/>
</dbReference>
<accession>A0ABS3J4D9</accession>
<feature type="domain" description="N-acetyltransferase" evidence="1">
    <location>
        <begin position="204"/>
        <end position="344"/>
    </location>
</feature>
<dbReference type="InterPro" id="IPR016181">
    <property type="entry name" value="Acyl_CoA_acyltransferase"/>
</dbReference>
<sequence>MGNHAETGAARAARLIEVRNAVTREAIEALLPKAEAAIGPLARPETIERLTRTNPDTIWLAARRGAARPEGFVTVLLLNEEGYEALLDDRMDLADPQDRYLVSQAETPAAVYSWASYTPGILANAITLVVDHFSSPRYAGADMIANVATERGRRAMLRLGFEEGVEWRGTFRPNLFIKRRAQNSRFFPRPRYDQPVATNGGTGITVVHGLDDLFRVAAVRSAVYIGEQSCPFDEEFDGNDFAATHLLYSVKGEPAGCMRIRFFGDFAKMERLAVRKEFRRSTIAFELVRASVDLCRDKGFRKLYGHAREDYLPFWQRFGFKVKHNGAPFDFSGHTFVEMVDEAAPPASAISIDDGPYKLIRPEGQWAYPGVLERSGKSPWL</sequence>
<keyword evidence="3" id="KW-1185">Reference proteome</keyword>
<dbReference type="InterPro" id="IPR000182">
    <property type="entry name" value="GNAT_dom"/>
</dbReference>
<organism evidence="2 3">
    <name type="scientific">Jiella sonneratiae</name>
    <dbReference type="NCBI Taxonomy" id="2816856"/>
    <lineage>
        <taxon>Bacteria</taxon>
        <taxon>Pseudomonadati</taxon>
        <taxon>Pseudomonadota</taxon>
        <taxon>Alphaproteobacteria</taxon>
        <taxon>Hyphomicrobiales</taxon>
        <taxon>Aurantimonadaceae</taxon>
        <taxon>Jiella</taxon>
    </lineage>
</organism>
<gene>
    <name evidence="2" type="ORF">J1C47_12765</name>
</gene>
<proteinExistence type="predicted"/>
<dbReference type="Proteomes" id="UP000664288">
    <property type="component" value="Unassembled WGS sequence"/>
</dbReference>
<name>A0ABS3J4D9_9HYPH</name>
<comment type="caution">
    <text evidence="2">The sequence shown here is derived from an EMBL/GenBank/DDBJ whole genome shotgun (WGS) entry which is preliminary data.</text>
</comment>
<evidence type="ECO:0000313" key="3">
    <source>
        <dbReference type="Proteomes" id="UP000664288"/>
    </source>
</evidence>
<dbReference type="EMBL" id="JAFMPY010000012">
    <property type="protein sequence ID" value="MBO0904514.1"/>
    <property type="molecule type" value="Genomic_DNA"/>
</dbReference>
<dbReference type="RefSeq" id="WP_207351154.1">
    <property type="nucleotide sequence ID" value="NZ_JAFMPY010000012.1"/>
</dbReference>
<dbReference type="CDD" id="cd04301">
    <property type="entry name" value="NAT_SF"/>
    <property type="match status" value="1"/>
</dbReference>
<reference evidence="2 3" key="1">
    <citation type="submission" date="2021-03" db="EMBL/GenBank/DDBJ databases">
        <title>Whole genome sequence of Jiella sp. MQZ13P-4.</title>
        <authorList>
            <person name="Tuo L."/>
        </authorList>
    </citation>
    <scope>NUCLEOTIDE SEQUENCE [LARGE SCALE GENOMIC DNA]</scope>
    <source>
        <strain evidence="2 3">MQZ13P-4</strain>
    </source>
</reference>
<protein>
    <submittedName>
        <fullName evidence="2">GNAT family N-acetyltransferase</fullName>
    </submittedName>
</protein>
<dbReference type="PROSITE" id="PS51186">
    <property type="entry name" value="GNAT"/>
    <property type="match status" value="1"/>
</dbReference>
<dbReference type="SUPFAM" id="SSF55729">
    <property type="entry name" value="Acyl-CoA N-acyltransferases (Nat)"/>
    <property type="match status" value="1"/>
</dbReference>
<evidence type="ECO:0000259" key="1">
    <source>
        <dbReference type="PROSITE" id="PS51186"/>
    </source>
</evidence>
<dbReference type="Gene3D" id="3.40.630.30">
    <property type="match status" value="1"/>
</dbReference>
<evidence type="ECO:0000313" key="2">
    <source>
        <dbReference type="EMBL" id="MBO0904514.1"/>
    </source>
</evidence>